<proteinExistence type="predicted"/>
<gene>
    <name evidence="1" type="ORF">METZ01_LOCUS359085</name>
</gene>
<organism evidence="1">
    <name type="scientific">marine metagenome</name>
    <dbReference type="NCBI Taxonomy" id="408172"/>
    <lineage>
        <taxon>unclassified sequences</taxon>
        <taxon>metagenomes</taxon>
        <taxon>ecological metagenomes</taxon>
    </lineage>
</organism>
<reference evidence="1" key="1">
    <citation type="submission" date="2018-05" db="EMBL/GenBank/DDBJ databases">
        <authorList>
            <person name="Lanie J.A."/>
            <person name="Ng W.-L."/>
            <person name="Kazmierczak K.M."/>
            <person name="Andrzejewski T.M."/>
            <person name="Davidsen T.M."/>
            <person name="Wayne K.J."/>
            <person name="Tettelin H."/>
            <person name="Glass J.I."/>
            <person name="Rusch D."/>
            <person name="Podicherti R."/>
            <person name="Tsui H.-C.T."/>
            <person name="Winkler M.E."/>
        </authorList>
    </citation>
    <scope>NUCLEOTIDE SEQUENCE</scope>
</reference>
<dbReference type="EMBL" id="UINC01127241">
    <property type="protein sequence ID" value="SVD06231.1"/>
    <property type="molecule type" value="Genomic_DNA"/>
</dbReference>
<feature type="non-terminal residue" evidence="1">
    <location>
        <position position="1"/>
    </location>
</feature>
<dbReference type="AlphaFoldDB" id="A0A382SBE2"/>
<name>A0A382SBE2_9ZZZZ</name>
<sequence length="163" mass="16583">SEIDIDKLTKALQLQEITQEDIAGLMKDQASDLKKADLDKLAGLAGSAASGLELKTFEGGLRKFATGGPVGMSGPAHLTAGEMVLDNNAALLFVKAADILSGQDLSGPKLADLQRESIATMTTGGGSNVVVSAPTTTQISSSSAMALPVMPIQPSNGETSLNG</sequence>
<accession>A0A382SBE2</accession>
<protein>
    <submittedName>
        <fullName evidence="1">Uncharacterized protein</fullName>
    </submittedName>
</protein>
<evidence type="ECO:0000313" key="1">
    <source>
        <dbReference type="EMBL" id="SVD06231.1"/>
    </source>
</evidence>